<gene>
    <name evidence="2" type="ORF">WAZ07_03130</name>
</gene>
<dbReference type="Pfam" id="PF13346">
    <property type="entry name" value="ABC2_membrane_5"/>
    <property type="match status" value="1"/>
</dbReference>
<dbReference type="EMBL" id="JBAWSX010000001">
    <property type="protein sequence ID" value="MEI4800331.1"/>
    <property type="molecule type" value="Genomic_DNA"/>
</dbReference>
<feature type="transmembrane region" description="Helical" evidence="1">
    <location>
        <begin position="76"/>
        <end position="101"/>
    </location>
</feature>
<feature type="transmembrane region" description="Helical" evidence="1">
    <location>
        <begin position="35"/>
        <end position="55"/>
    </location>
</feature>
<keyword evidence="1" id="KW-0472">Membrane</keyword>
<keyword evidence="1" id="KW-1133">Transmembrane helix</keyword>
<dbReference type="RefSeq" id="WP_336471267.1">
    <property type="nucleotide sequence ID" value="NZ_JBAWSX010000001.1"/>
</dbReference>
<dbReference type="PANTHER" id="PTHR41309:SF2">
    <property type="entry name" value="MEMBRANE PROTEIN"/>
    <property type="match status" value="1"/>
</dbReference>
<dbReference type="Proteomes" id="UP001372526">
    <property type="component" value="Unassembled WGS sequence"/>
</dbReference>
<protein>
    <submittedName>
        <fullName evidence="2">ABC-2 transporter permease</fullName>
    </submittedName>
</protein>
<feature type="transmembrane region" description="Helical" evidence="1">
    <location>
        <begin position="151"/>
        <end position="172"/>
    </location>
</feature>
<comment type="caution">
    <text evidence="2">The sequence shown here is derived from an EMBL/GenBank/DDBJ whole genome shotgun (WGS) entry which is preliminary data.</text>
</comment>
<evidence type="ECO:0000313" key="2">
    <source>
        <dbReference type="EMBL" id="MEI4800331.1"/>
    </source>
</evidence>
<feature type="transmembrane region" description="Helical" evidence="1">
    <location>
        <begin position="192"/>
        <end position="215"/>
    </location>
</feature>
<evidence type="ECO:0000313" key="3">
    <source>
        <dbReference type="Proteomes" id="UP001372526"/>
    </source>
</evidence>
<proteinExistence type="predicted"/>
<reference evidence="2 3" key="1">
    <citation type="submission" date="2024-01" db="EMBL/GenBank/DDBJ databases">
        <title>Seven novel Bacillus-like species.</title>
        <authorList>
            <person name="Liu G."/>
        </authorList>
    </citation>
    <scope>NUCLEOTIDE SEQUENCE [LARGE SCALE GENOMIC DNA]</scope>
    <source>
        <strain evidence="2 3">FJAT-51639</strain>
    </source>
</reference>
<organism evidence="2 3">
    <name type="scientific">Bacillus bruguierae</name>
    <dbReference type="NCBI Taxonomy" id="3127667"/>
    <lineage>
        <taxon>Bacteria</taxon>
        <taxon>Bacillati</taxon>
        <taxon>Bacillota</taxon>
        <taxon>Bacilli</taxon>
        <taxon>Bacillales</taxon>
        <taxon>Bacillaceae</taxon>
        <taxon>Bacillus</taxon>
    </lineage>
</organism>
<feature type="transmembrane region" description="Helical" evidence="1">
    <location>
        <begin position="121"/>
        <end position="144"/>
    </location>
</feature>
<sequence>MRQLVFKDLYFLRAIWIFCLGFPALLFITNPSNSHIFSVSCLLSVIVSILLSVGSDEKNDSEKIIASLPIERKEIIIAKYMTFIISTIIAIVLTTAATWIIRGMTLIEDIRVYHPYFYIELKWYTVLGGIIVSFIYIALFLPVYYGTDSKIIRGLFAIGLIIPTTLIPLFVIDEGENRVEDSFGDWIMNLSHVGVSIIGIAGLAVIYIVSMFIAIKLYEKRDI</sequence>
<keyword evidence="1" id="KW-0812">Transmembrane</keyword>
<evidence type="ECO:0000256" key="1">
    <source>
        <dbReference type="SAM" id="Phobius"/>
    </source>
</evidence>
<keyword evidence="3" id="KW-1185">Reference proteome</keyword>
<feature type="transmembrane region" description="Helical" evidence="1">
    <location>
        <begin position="9"/>
        <end position="29"/>
    </location>
</feature>
<accession>A0ABU8FEK4</accession>
<dbReference type="PANTHER" id="PTHR41309">
    <property type="entry name" value="MEMBRANE PROTEIN-RELATED"/>
    <property type="match status" value="1"/>
</dbReference>
<dbReference type="InterPro" id="IPR025699">
    <property type="entry name" value="ABC2_memb-like"/>
</dbReference>
<name>A0ABU8FEK4_9BACI</name>